<keyword evidence="16" id="KW-1133">Transmembrane helix</keyword>
<dbReference type="GO" id="GO:0030246">
    <property type="term" value="F:carbohydrate binding"/>
    <property type="evidence" value="ECO:0007669"/>
    <property type="project" value="UniProtKB-KW"/>
</dbReference>
<evidence type="ECO:0000259" key="18">
    <source>
        <dbReference type="PROSITE" id="PS50011"/>
    </source>
</evidence>
<evidence type="ECO:0000256" key="11">
    <source>
        <dbReference type="ARBA" id="ARBA00023180"/>
    </source>
</evidence>
<evidence type="ECO:0000256" key="16">
    <source>
        <dbReference type="SAM" id="Phobius"/>
    </source>
</evidence>
<feature type="transmembrane region" description="Helical" evidence="16">
    <location>
        <begin position="768"/>
        <end position="791"/>
    </location>
</feature>
<keyword evidence="6 17" id="KW-0732">Signal</keyword>
<feature type="domain" description="Apple" evidence="21">
    <location>
        <begin position="1093"/>
        <end position="1174"/>
    </location>
</feature>
<evidence type="ECO:0000256" key="4">
    <source>
        <dbReference type="ARBA" id="ARBA00022527"/>
    </source>
</evidence>
<evidence type="ECO:0000256" key="1">
    <source>
        <dbReference type="ARBA" id="ARBA00004251"/>
    </source>
</evidence>
<feature type="transmembrane region" description="Helical" evidence="16">
    <location>
        <begin position="427"/>
        <end position="451"/>
    </location>
</feature>
<dbReference type="Pfam" id="PF01453">
    <property type="entry name" value="B_lectin"/>
    <property type="match status" value="2"/>
</dbReference>
<evidence type="ECO:0000259" key="21">
    <source>
        <dbReference type="PROSITE" id="PS50948"/>
    </source>
</evidence>
<keyword evidence="5" id="KW-0808">Transferase</keyword>
<dbReference type="InterPro" id="IPR036426">
    <property type="entry name" value="Bulb-type_lectin_dom_sf"/>
</dbReference>
<dbReference type="FunFam" id="3.30.200.20:FF:000195">
    <property type="entry name" value="G-type lectin S-receptor-like serine/threonine-protein kinase"/>
    <property type="match status" value="1"/>
</dbReference>
<keyword evidence="4" id="KW-0723">Serine/threonine-protein kinase</keyword>
<dbReference type="CDD" id="cd14066">
    <property type="entry name" value="STKc_IRAK"/>
    <property type="match status" value="2"/>
</dbReference>
<dbReference type="PANTHER" id="PTHR27002:SF839">
    <property type="entry name" value="NON-SPECIFIC SERINE_THREONINE PROTEIN KINASE"/>
    <property type="match status" value="1"/>
</dbReference>
<dbReference type="PROSITE" id="PS50927">
    <property type="entry name" value="BULB_LECTIN"/>
    <property type="match status" value="2"/>
</dbReference>
<keyword evidence="9 15" id="KW-0067">ATP-binding</keyword>
<evidence type="ECO:0000256" key="5">
    <source>
        <dbReference type="ARBA" id="ARBA00022679"/>
    </source>
</evidence>
<dbReference type="SMART" id="SM00473">
    <property type="entry name" value="PAN_AP"/>
    <property type="match status" value="2"/>
</dbReference>
<dbReference type="Gene3D" id="2.90.10.10">
    <property type="entry name" value="Bulb-type lectin domain"/>
    <property type="match status" value="2"/>
</dbReference>
<feature type="domain" description="Protein kinase" evidence="18">
    <location>
        <begin position="464"/>
        <end position="748"/>
    </location>
</feature>
<keyword evidence="16" id="KW-0812">Transmembrane</keyword>
<evidence type="ECO:0000313" key="22">
    <source>
        <dbReference type="EMBL" id="BBH00791.1"/>
    </source>
</evidence>
<evidence type="ECO:0000256" key="13">
    <source>
        <dbReference type="ARBA" id="ARBA00048679"/>
    </source>
</evidence>
<name>A0A4Y1R9B0_PRUDU</name>
<keyword evidence="16" id="KW-0472">Membrane</keyword>
<feature type="transmembrane region" description="Helical" evidence="16">
    <location>
        <begin position="1193"/>
        <end position="1217"/>
    </location>
</feature>
<dbReference type="PROSITE" id="PS50026">
    <property type="entry name" value="EGF_3"/>
    <property type="match status" value="1"/>
</dbReference>
<protein>
    <recommendedName>
        <fullName evidence="2">non-specific serine/threonine protein kinase</fullName>
        <ecNumber evidence="2">2.7.11.1</ecNumber>
    </recommendedName>
</protein>
<dbReference type="InterPro" id="IPR001245">
    <property type="entry name" value="Ser-Thr/Tyr_kinase_cat_dom"/>
</dbReference>
<dbReference type="SUPFAM" id="SSF51110">
    <property type="entry name" value="alpha-D-mannose-specific plant lectins"/>
    <property type="match status" value="2"/>
</dbReference>
<dbReference type="SMART" id="SM00108">
    <property type="entry name" value="B_lectin"/>
    <property type="match status" value="2"/>
</dbReference>
<dbReference type="InterPro" id="IPR000858">
    <property type="entry name" value="S_locus_glycoprot_dom"/>
</dbReference>
<comment type="subcellular location">
    <subcellularLocation>
        <location evidence="1">Cell membrane</location>
        <topology evidence="1">Single-pass type I membrane protein</topology>
    </subcellularLocation>
</comment>
<dbReference type="GO" id="GO:0005524">
    <property type="term" value="F:ATP binding"/>
    <property type="evidence" value="ECO:0007669"/>
    <property type="project" value="UniProtKB-UniRule"/>
</dbReference>
<feature type="binding site" evidence="15">
    <location>
        <position position="1284"/>
    </location>
    <ligand>
        <name>ATP</name>
        <dbReference type="ChEBI" id="CHEBI:30616"/>
    </ligand>
</feature>
<dbReference type="EMBL" id="AP019300">
    <property type="protein sequence ID" value="BBH00791.1"/>
    <property type="molecule type" value="Genomic_DNA"/>
</dbReference>
<dbReference type="GO" id="GO:0005886">
    <property type="term" value="C:plasma membrane"/>
    <property type="evidence" value="ECO:0007669"/>
    <property type="project" value="UniProtKB-SubCell"/>
</dbReference>
<gene>
    <name evidence="22" type="ORF">Prudu_010878</name>
</gene>
<dbReference type="CDD" id="cd01098">
    <property type="entry name" value="PAN_AP_plant"/>
    <property type="match status" value="2"/>
</dbReference>
<dbReference type="Pfam" id="PF00954">
    <property type="entry name" value="S_locus_glycop"/>
    <property type="match status" value="2"/>
</dbReference>
<comment type="catalytic activity">
    <reaction evidence="13">
        <text>L-seryl-[protein] + ATP = O-phospho-L-seryl-[protein] + ADP + H(+)</text>
        <dbReference type="Rhea" id="RHEA:17989"/>
        <dbReference type="Rhea" id="RHEA-COMP:9863"/>
        <dbReference type="Rhea" id="RHEA-COMP:11604"/>
        <dbReference type="ChEBI" id="CHEBI:15378"/>
        <dbReference type="ChEBI" id="CHEBI:29999"/>
        <dbReference type="ChEBI" id="CHEBI:30616"/>
        <dbReference type="ChEBI" id="CHEBI:83421"/>
        <dbReference type="ChEBI" id="CHEBI:456216"/>
        <dbReference type="EC" id="2.7.11.1"/>
    </reaction>
</comment>
<dbReference type="FunFam" id="2.90.10.10:FF:000029">
    <property type="entry name" value="G-type lectin S-receptor-like serine/threonine-protein kinase"/>
    <property type="match status" value="1"/>
</dbReference>
<dbReference type="GO" id="GO:0004674">
    <property type="term" value="F:protein serine/threonine kinase activity"/>
    <property type="evidence" value="ECO:0007669"/>
    <property type="project" value="UniProtKB-KW"/>
</dbReference>
<dbReference type="PROSITE" id="PS50011">
    <property type="entry name" value="PROTEIN_KINASE_DOM"/>
    <property type="match status" value="2"/>
</dbReference>
<dbReference type="FunFam" id="1.10.510.10:FF:000060">
    <property type="entry name" value="G-type lectin S-receptor-like serine/threonine-protein kinase"/>
    <property type="match status" value="2"/>
</dbReference>
<keyword evidence="14" id="KW-0245">EGF-like domain</keyword>
<evidence type="ECO:0000256" key="2">
    <source>
        <dbReference type="ARBA" id="ARBA00012513"/>
    </source>
</evidence>
<dbReference type="Pfam" id="PF07714">
    <property type="entry name" value="PK_Tyr_Ser-Thr"/>
    <property type="match status" value="2"/>
</dbReference>
<evidence type="ECO:0000256" key="8">
    <source>
        <dbReference type="ARBA" id="ARBA00022777"/>
    </source>
</evidence>
<dbReference type="Gene3D" id="3.30.200.20">
    <property type="entry name" value="Phosphorylase Kinase, domain 1"/>
    <property type="match status" value="2"/>
</dbReference>
<comment type="caution">
    <text evidence="14">Lacks conserved residue(s) required for the propagation of feature annotation.</text>
</comment>
<dbReference type="CDD" id="cd00028">
    <property type="entry name" value="B_lectin"/>
    <property type="match status" value="2"/>
</dbReference>
<dbReference type="CDD" id="cd00054">
    <property type="entry name" value="EGF_CA"/>
    <property type="match status" value="1"/>
</dbReference>
<dbReference type="InterPro" id="IPR000719">
    <property type="entry name" value="Prot_kinase_dom"/>
</dbReference>
<dbReference type="InterPro" id="IPR011009">
    <property type="entry name" value="Kinase-like_dom_sf"/>
</dbReference>
<keyword evidence="10" id="KW-1015">Disulfide bond</keyword>
<feature type="signal peptide" evidence="17">
    <location>
        <begin position="1"/>
        <end position="19"/>
    </location>
</feature>
<comment type="catalytic activity">
    <reaction evidence="12">
        <text>L-threonyl-[protein] + ATP = O-phospho-L-threonyl-[protein] + ADP + H(+)</text>
        <dbReference type="Rhea" id="RHEA:46608"/>
        <dbReference type="Rhea" id="RHEA-COMP:11060"/>
        <dbReference type="Rhea" id="RHEA-COMP:11605"/>
        <dbReference type="ChEBI" id="CHEBI:15378"/>
        <dbReference type="ChEBI" id="CHEBI:30013"/>
        <dbReference type="ChEBI" id="CHEBI:30616"/>
        <dbReference type="ChEBI" id="CHEBI:61977"/>
        <dbReference type="ChEBI" id="CHEBI:456216"/>
        <dbReference type="EC" id="2.7.11.1"/>
    </reaction>
</comment>
<dbReference type="SMART" id="SM00220">
    <property type="entry name" value="S_TKc"/>
    <property type="match status" value="2"/>
</dbReference>
<evidence type="ECO:0000256" key="14">
    <source>
        <dbReference type="PROSITE-ProRule" id="PRU00076"/>
    </source>
</evidence>
<feature type="binding site" evidence="15">
    <location>
        <position position="492"/>
    </location>
    <ligand>
        <name>ATP</name>
        <dbReference type="ChEBI" id="CHEBI:30616"/>
    </ligand>
</feature>
<evidence type="ECO:0000256" key="6">
    <source>
        <dbReference type="ARBA" id="ARBA00022729"/>
    </source>
</evidence>
<dbReference type="SUPFAM" id="SSF56112">
    <property type="entry name" value="Protein kinase-like (PK-like)"/>
    <property type="match status" value="2"/>
</dbReference>
<feature type="chain" id="PRO_5021304319" description="non-specific serine/threonine protein kinase" evidence="17">
    <location>
        <begin position="20"/>
        <end position="1578"/>
    </location>
</feature>
<dbReference type="PROSITE" id="PS50948">
    <property type="entry name" value="PAN"/>
    <property type="match status" value="2"/>
</dbReference>
<evidence type="ECO:0000256" key="10">
    <source>
        <dbReference type="ARBA" id="ARBA00023157"/>
    </source>
</evidence>
<dbReference type="PROSITE" id="PS00108">
    <property type="entry name" value="PROTEIN_KINASE_ST"/>
    <property type="match status" value="2"/>
</dbReference>
<dbReference type="FunFam" id="2.90.10.10:FF:000005">
    <property type="entry name" value="G-type lectin S-receptor-like serine/threonine-protein kinase"/>
    <property type="match status" value="1"/>
</dbReference>
<organism evidence="22">
    <name type="scientific">Prunus dulcis</name>
    <name type="common">Almond</name>
    <name type="synonym">Amygdalus dulcis</name>
    <dbReference type="NCBI Taxonomy" id="3755"/>
    <lineage>
        <taxon>Eukaryota</taxon>
        <taxon>Viridiplantae</taxon>
        <taxon>Streptophyta</taxon>
        <taxon>Embryophyta</taxon>
        <taxon>Tracheophyta</taxon>
        <taxon>Spermatophyta</taxon>
        <taxon>Magnoliopsida</taxon>
        <taxon>eudicotyledons</taxon>
        <taxon>Gunneridae</taxon>
        <taxon>Pentapetalae</taxon>
        <taxon>rosids</taxon>
        <taxon>fabids</taxon>
        <taxon>Rosales</taxon>
        <taxon>Rosaceae</taxon>
        <taxon>Amygdaloideae</taxon>
        <taxon>Amygdaleae</taxon>
        <taxon>Prunus</taxon>
    </lineage>
</organism>
<keyword evidence="7 15" id="KW-0547">Nucleotide-binding</keyword>
<dbReference type="InterPro" id="IPR008271">
    <property type="entry name" value="Ser/Thr_kinase_AS"/>
</dbReference>
<dbReference type="Gene3D" id="1.10.510.10">
    <property type="entry name" value="Transferase(Phosphotransferase) domain 1"/>
    <property type="match status" value="2"/>
</dbReference>
<feature type="domain" description="Protein kinase" evidence="18">
    <location>
        <begin position="1256"/>
        <end position="1546"/>
    </location>
</feature>
<dbReference type="GO" id="GO:0048544">
    <property type="term" value="P:recognition of pollen"/>
    <property type="evidence" value="ECO:0007669"/>
    <property type="project" value="InterPro"/>
</dbReference>
<dbReference type="Pfam" id="PF08276">
    <property type="entry name" value="PAN_2"/>
    <property type="match status" value="2"/>
</dbReference>
<evidence type="ECO:0000256" key="12">
    <source>
        <dbReference type="ARBA" id="ARBA00047899"/>
    </source>
</evidence>
<sequence length="1578" mass="179263">MFLKYLLVFFLLLFPFCSSIDTIALNQLVKDGDFIVSKENKFELGFFSPGNSRSRYVGIWYANKSEKAVVWVANRNNPINDTSGVLTINRYGKLVLYAHNIDNVSIWSTNVPVETTSTRVAQLLDTGNLLLFPDSISKSESFIWQSFDYPTDTLLSGMKVGLNWKTGMEWIVTSWKSQNDPGTGNYSLRLNSNQTATPEYFLYKGLTKYWRMDPGPRPIFVTDNEEMYYSFLSDNTSVVRSVVTDYGANQQLLWSEATNKWEELWAAPKYRCDPYGHCGANSKCSPDNINRFECDCLPGYEPKSQNAWNVRDGSDGCVSKRMGVSKCGNGEGFVKVARVKEPDTSKATQLLASISAKECEQVCLRNCSCTAYIHIEWDDRNDCLVWYGELLDILVRSELGQDLYVRVDKMELADNTRKSKGFLKRRGLLAIAIVAVLLAFVLIIVFVYWWLNRKRTIKVATDNFSPVNKLGQGGFGTVYKGLLANDQKIAVKRLSKTSGQGIEEFKNEVALIARLQHRNLVKLLGCCIKGEERMLVLEHLPNKSLDSILFDHAKRSLLDWKKRFEIINGVARGILYLHQDSRLRIIHRDLKTSNVLLDAEMNPKVSDFGMARIFHGDKLQDKTNRVVGTYGYMSPEYAVFGRYSTKSDVFSFGIILLEIVSGKKNSCSYQQDESLNLIGHVWQLWREDRALEIVDSSVASYVPDEVMRCIQVGLLCVQEDPKDRPSMSTVVFMLSGEASPPSPKQPAFKHQPIHCTWKLQKFPENKMLFKALLVFFLLLFPFCTSIDTIALNQHVKDGDFIVSKENNFELGFFSPGNSSFRYVGIWYANKSEKAVVWVANRNNPINDTSGVLTINRYGKLVLYAHNIDNVSIWSTNVSVETTSTRVAQLLDTGNLVLFPDSISKSESIKWQSFDYPTDTLLPGMKVGLNWKTGLEWVLTSWKSQNDPGTGNYSLRLYSNQTTTPQIFLYRGLTKYWRSDPGPWPSFVSNNEEMCYLLLTDNTTVIRSLLTDYGILQQLRWNDAVNQWEELFAAPKYRCDRYGHCGANSKCSPDNINIFECECLPRYEPKSLNDWNRRDGSEGCVSKRIGVPKCGSGDGFVKVARVKDPDTSKAAQLLTSISANECERVCLSNCSCTAYMSIEWEGRIDCLAWYGELWDILLHTELGRDLYVRVDKMELADNTRKSKGFLKRRGLLAIAIVAVLLAFVLIIVFVYWWLKRKRTIKDFVEADELEETRRHPELQYFHLSAITVATGNFSPVNELGQGGFGTVYMGLLANDQKIAVKRLSKTSGQGIEEFKNEVALIARLQHRNLVKLLGCCIKGEERMLVLEYLPNKSLDSFLFAKYLDVDHTRRSLLDWKKRFEIINGVARGILYLHQDSRLRIIHRDLKTSNVLLDAEMNPKISDFGTARIFHGDQLQDKTDRVVGTYGYMSPEYAVFGRYSTKSDVFSFGIILLEIVSGKKNNGSYQEEHSMNLIGHVWQLWREDRALEIVDSSLESYHSDEVLRCIQVGLLCVQEDSEDRPTMSAVVFMLSGEASLPSPQQPAFVFRKSSCGGGYLSRPQGLYSVNDLTMTKLVAR</sequence>
<dbReference type="InterPro" id="IPR003609">
    <property type="entry name" value="Pan_app"/>
</dbReference>
<evidence type="ECO:0000256" key="17">
    <source>
        <dbReference type="SAM" id="SignalP"/>
    </source>
</evidence>
<evidence type="ECO:0000256" key="9">
    <source>
        <dbReference type="ARBA" id="ARBA00022840"/>
    </source>
</evidence>
<evidence type="ECO:0000256" key="15">
    <source>
        <dbReference type="PROSITE-ProRule" id="PRU10141"/>
    </source>
</evidence>
<evidence type="ECO:0000259" key="19">
    <source>
        <dbReference type="PROSITE" id="PS50026"/>
    </source>
</evidence>
<dbReference type="PROSITE" id="PS00107">
    <property type="entry name" value="PROTEIN_KINASE_ATP"/>
    <property type="match status" value="2"/>
</dbReference>
<dbReference type="PANTHER" id="PTHR27002">
    <property type="entry name" value="RECEPTOR-LIKE SERINE/THREONINE-PROTEIN KINASE SD1-8"/>
    <property type="match status" value="1"/>
</dbReference>
<dbReference type="InterPro" id="IPR001480">
    <property type="entry name" value="Bulb-type_lectin_dom"/>
</dbReference>
<evidence type="ECO:0000256" key="7">
    <source>
        <dbReference type="ARBA" id="ARBA00022741"/>
    </source>
</evidence>
<accession>A0A4Y1R9B0</accession>
<keyword evidence="11" id="KW-0325">Glycoprotein</keyword>
<dbReference type="InterPro" id="IPR017441">
    <property type="entry name" value="Protein_kinase_ATP_BS"/>
</dbReference>
<evidence type="ECO:0000256" key="3">
    <source>
        <dbReference type="ARBA" id="ARBA00022475"/>
    </source>
</evidence>
<feature type="domain" description="Bulb-type lectin" evidence="20">
    <location>
        <begin position="786"/>
        <end position="910"/>
    </location>
</feature>
<reference evidence="22" key="1">
    <citation type="journal article" date="2019" name="Science">
        <title>Mutation of a bHLH transcription factor allowed almond domestication.</title>
        <authorList>
            <person name="Sanchez-Perez R."/>
            <person name="Pavan S."/>
            <person name="Mazzeo R."/>
            <person name="Moldovan C."/>
            <person name="Aiese Cigliano R."/>
            <person name="Del Cueto J."/>
            <person name="Ricciardi F."/>
            <person name="Lotti C."/>
            <person name="Ricciardi L."/>
            <person name="Dicenta F."/>
            <person name="Lopez-Marques R.L."/>
            <person name="Lindberg Moller B."/>
        </authorList>
    </citation>
    <scope>NUCLEOTIDE SEQUENCE</scope>
</reference>
<keyword evidence="22" id="KW-0430">Lectin</keyword>
<evidence type="ECO:0000259" key="20">
    <source>
        <dbReference type="PROSITE" id="PS50927"/>
    </source>
</evidence>
<feature type="domain" description="EGF-like" evidence="19">
    <location>
        <begin position="268"/>
        <end position="306"/>
    </location>
</feature>
<feature type="domain" description="Apple" evidence="21">
    <location>
        <begin position="327"/>
        <end position="408"/>
    </location>
</feature>
<dbReference type="InterPro" id="IPR000742">
    <property type="entry name" value="EGF"/>
</dbReference>
<feature type="domain" description="Bulb-type lectin" evidence="20">
    <location>
        <begin position="20"/>
        <end position="144"/>
    </location>
</feature>
<proteinExistence type="predicted"/>
<dbReference type="EC" id="2.7.11.1" evidence="2"/>
<keyword evidence="3" id="KW-1003">Cell membrane</keyword>
<dbReference type="FunFam" id="3.30.200.20:FF:001238">
    <property type="entry name" value="Os08g0179000 protein"/>
    <property type="match status" value="1"/>
</dbReference>
<keyword evidence="8 22" id="KW-0418">Kinase</keyword>